<sequence>MTVVIVGNCKINVHTSVLRKSCSDLFQVFTRRGGEDNDASSVLIQIGDKEVVKAYIHWLYSGKIPRPHEPVDKLFVFFAYAYVFGDEIGDPKFKNAVIETMAVYARDNCKFNARGAIEVICGGTQESSLAW</sequence>
<name>A0A6A5XZV4_9PLEO</name>
<evidence type="ECO:0000313" key="3">
    <source>
        <dbReference type="Proteomes" id="UP000799778"/>
    </source>
</evidence>
<dbReference type="SUPFAM" id="SSF54695">
    <property type="entry name" value="POZ domain"/>
    <property type="match status" value="1"/>
</dbReference>
<dbReference type="Proteomes" id="UP000799778">
    <property type="component" value="Unassembled WGS sequence"/>
</dbReference>
<proteinExistence type="predicted"/>
<gene>
    <name evidence="2" type="ORF">BU24DRAFT_171243</name>
</gene>
<evidence type="ECO:0000313" key="2">
    <source>
        <dbReference type="EMBL" id="KAF2018453.1"/>
    </source>
</evidence>
<feature type="domain" description="BTB" evidence="1">
    <location>
        <begin position="1"/>
        <end position="68"/>
    </location>
</feature>
<dbReference type="InterPro" id="IPR011333">
    <property type="entry name" value="SKP1/BTB/POZ_sf"/>
</dbReference>
<keyword evidence="3" id="KW-1185">Reference proteome</keyword>
<accession>A0A6A5XZV4</accession>
<evidence type="ECO:0000259" key="1">
    <source>
        <dbReference type="PROSITE" id="PS50097"/>
    </source>
</evidence>
<protein>
    <recommendedName>
        <fullName evidence="1">BTB domain-containing protein</fullName>
    </recommendedName>
</protein>
<dbReference type="AlphaFoldDB" id="A0A6A5XZV4"/>
<dbReference type="EMBL" id="ML978068">
    <property type="protein sequence ID" value="KAF2018453.1"/>
    <property type="molecule type" value="Genomic_DNA"/>
</dbReference>
<dbReference type="PROSITE" id="PS50097">
    <property type="entry name" value="BTB"/>
    <property type="match status" value="1"/>
</dbReference>
<dbReference type="CDD" id="cd18186">
    <property type="entry name" value="BTB_POZ_ZBTB_KLHL-like"/>
    <property type="match status" value="1"/>
</dbReference>
<dbReference type="OrthoDB" id="3774232at2759"/>
<dbReference type="InterPro" id="IPR000210">
    <property type="entry name" value="BTB/POZ_dom"/>
</dbReference>
<dbReference type="Gene3D" id="3.30.710.10">
    <property type="entry name" value="Potassium Channel Kv1.1, Chain A"/>
    <property type="match status" value="1"/>
</dbReference>
<reference evidence="2" key="1">
    <citation type="journal article" date="2020" name="Stud. Mycol.">
        <title>101 Dothideomycetes genomes: a test case for predicting lifestyles and emergence of pathogens.</title>
        <authorList>
            <person name="Haridas S."/>
            <person name="Albert R."/>
            <person name="Binder M."/>
            <person name="Bloem J."/>
            <person name="Labutti K."/>
            <person name="Salamov A."/>
            <person name="Andreopoulos B."/>
            <person name="Baker S."/>
            <person name="Barry K."/>
            <person name="Bills G."/>
            <person name="Bluhm B."/>
            <person name="Cannon C."/>
            <person name="Castanera R."/>
            <person name="Culley D."/>
            <person name="Daum C."/>
            <person name="Ezra D."/>
            <person name="Gonzalez J."/>
            <person name="Henrissat B."/>
            <person name="Kuo A."/>
            <person name="Liang C."/>
            <person name="Lipzen A."/>
            <person name="Lutzoni F."/>
            <person name="Magnuson J."/>
            <person name="Mondo S."/>
            <person name="Nolan M."/>
            <person name="Ohm R."/>
            <person name="Pangilinan J."/>
            <person name="Park H.-J."/>
            <person name="Ramirez L."/>
            <person name="Alfaro M."/>
            <person name="Sun H."/>
            <person name="Tritt A."/>
            <person name="Yoshinaga Y."/>
            <person name="Zwiers L.-H."/>
            <person name="Turgeon B."/>
            <person name="Goodwin S."/>
            <person name="Spatafora J."/>
            <person name="Crous P."/>
            <person name="Grigoriev I."/>
        </authorList>
    </citation>
    <scope>NUCLEOTIDE SEQUENCE</scope>
    <source>
        <strain evidence="2">CBS 175.79</strain>
    </source>
</reference>
<dbReference type="GeneID" id="54278908"/>
<organism evidence="2 3">
    <name type="scientific">Aaosphaeria arxii CBS 175.79</name>
    <dbReference type="NCBI Taxonomy" id="1450172"/>
    <lineage>
        <taxon>Eukaryota</taxon>
        <taxon>Fungi</taxon>
        <taxon>Dikarya</taxon>
        <taxon>Ascomycota</taxon>
        <taxon>Pezizomycotina</taxon>
        <taxon>Dothideomycetes</taxon>
        <taxon>Pleosporomycetidae</taxon>
        <taxon>Pleosporales</taxon>
        <taxon>Pleosporales incertae sedis</taxon>
        <taxon>Aaosphaeria</taxon>
    </lineage>
</organism>
<dbReference type="RefSeq" id="XP_033386792.1">
    <property type="nucleotide sequence ID" value="XM_033521511.1"/>
</dbReference>